<comment type="catalytic activity">
    <reaction evidence="4">
        <text>dihydroxyacetone + ATP = dihydroxyacetone phosphate + ADP + H(+)</text>
        <dbReference type="Rhea" id="RHEA:15773"/>
        <dbReference type="ChEBI" id="CHEBI:15378"/>
        <dbReference type="ChEBI" id="CHEBI:16016"/>
        <dbReference type="ChEBI" id="CHEBI:30616"/>
        <dbReference type="ChEBI" id="CHEBI:57642"/>
        <dbReference type="ChEBI" id="CHEBI:456216"/>
        <dbReference type="EC" id="2.7.1.29"/>
    </reaction>
</comment>
<dbReference type="AlphaFoldDB" id="A0A3S3QAW0"/>
<dbReference type="PANTHER" id="PTHR28629">
    <property type="entry name" value="TRIOKINASE/FMN CYCLASE"/>
    <property type="match status" value="1"/>
</dbReference>
<evidence type="ECO:0000256" key="3">
    <source>
        <dbReference type="ARBA" id="ARBA00047974"/>
    </source>
</evidence>
<sequence>MFALRLKLLALELKSDCELIDCLSFARNEFLTAIETVCVKIIEPESYLNDLDSEAGDSNCGSTISNGVKAILKCVRKGALQPHSFPLAHIVEVVGGTSGVIYSLLLNEASFLVSSDCESIIS</sequence>
<dbReference type="STRING" id="1965070.A0A3S3QAW0"/>
<protein>
    <recommendedName>
        <fullName evidence="5">DhaL domain-containing protein</fullName>
    </recommendedName>
</protein>
<evidence type="ECO:0000313" key="7">
    <source>
        <dbReference type="Proteomes" id="UP000285301"/>
    </source>
</evidence>
<keyword evidence="2" id="KW-0418">Kinase</keyword>
<dbReference type="PANTHER" id="PTHR28629:SF4">
    <property type="entry name" value="TRIOKINASE_FMN CYCLASE"/>
    <property type="match status" value="1"/>
</dbReference>
<feature type="domain" description="DhaL" evidence="5">
    <location>
        <begin position="28"/>
        <end position="122"/>
    </location>
</feature>
<dbReference type="EMBL" id="NCKU01004093">
    <property type="protein sequence ID" value="RWS06457.1"/>
    <property type="molecule type" value="Genomic_DNA"/>
</dbReference>
<dbReference type="Proteomes" id="UP000285301">
    <property type="component" value="Unassembled WGS sequence"/>
</dbReference>
<dbReference type="InterPro" id="IPR004007">
    <property type="entry name" value="DhaL_dom"/>
</dbReference>
<evidence type="ECO:0000256" key="2">
    <source>
        <dbReference type="ARBA" id="ARBA00022777"/>
    </source>
</evidence>
<organism evidence="6 7">
    <name type="scientific">Dinothrombium tinctorium</name>
    <dbReference type="NCBI Taxonomy" id="1965070"/>
    <lineage>
        <taxon>Eukaryota</taxon>
        <taxon>Metazoa</taxon>
        <taxon>Ecdysozoa</taxon>
        <taxon>Arthropoda</taxon>
        <taxon>Chelicerata</taxon>
        <taxon>Arachnida</taxon>
        <taxon>Acari</taxon>
        <taxon>Acariformes</taxon>
        <taxon>Trombidiformes</taxon>
        <taxon>Prostigmata</taxon>
        <taxon>Anystina</taxon>
        <taxon>Parasitengona</taxon>
        <taxon>Trombidioidea</taxon>
        <taxon>Trombidiidae</taxon>
        <taxon>Dinothrombium</taxon>
    </lineage>
</organism>
<dbReference type="InterPro" id="IPR036117">
    <property type="entry name" value="DhaL_dom_sf"/>
</dbReference>
<accession>A0A3S3QAW0</accession>
<keyword evidence="7" id="KW-1185">Reference proteome</keyword>
<keyword evidence="1" id="KW-0808">Transferase</keyword>
<dbReference type="GO" id="GO:0005829">
    <property type="term" value="C:cytosol"/>
    <property type="evidence" value="ECO:0007669"/>
    <property type="project" value="TreeGrafter"/>
</dbReference>
<reference evidence="6 7" key="1">
    <citation type="journal article" date="2018" name="Gigascience">
        <title>Genomes of trombidid mites reveal novel predicted allergens and laterally-transferred genes associated with secondary metabolism.</title>
        <authorList>
            <person name="Dong X."/>
            <person name="Chaisiri K."/>
            <person name="Xia D."/>
            <person name="Armstrong S.D."/>
            <person name="Fang Y."/>
            <person name="Donnelly M.J."/>
            <person name="Kadowaki T."/>
            <person name="McGarry J.W."/>
            <person name="Darby A.C."/>
            <person name="Makepeace B.L."/>
        </authorList>
    </citation>
    <scope>NUCLEOTIDE SEQUENCE [LARGE SCALE GENOMIC DNA]</scope>
    <source>
        <strain evidence="6">UoL-WK</strain>
    </source>
</reference>
<proteinExistence type="predicted"/>
<name>A0A3S3QAW0_9ACAR</name>
<dbReference type="GO" id="GO:0019563">
    <property type="term" value="P:glycerol catabolic process"/>
    <property type="evidence" value="ECO:0007669"/>
    <property type="project" value="TreeGrafter"/>
</dbReference>
<gene>
    <name evidence="6" type="ORF">B4U79_18259</name>
</gene>
<comment type="caution">
    <text evidence="6">The sequence shown here is derived from an EMBL/GenBank/DDBJ whole genome shotgun (WGS) entry which is preliminary data.</text>
</comment>
<dbReference type="PROSITE" id="PS51480">
    <property type="entry name" value="DHAL"/>
    <property type="match status" value="1"/>
</dbReference>
<dbReference type="InterPro" id="IPR050861">
    <property type="entry name" value="Dihydroxyacetone_Kinase"/>
</dbReference>
<dbReference type="Gene3D" id="1.25.40.340">
    <property type="match status" value="1"/>
</dbReference>
<evidence type="ECO:0000259" key="5">
    <source>
        <dbReference type="PROSITE" id="PS51480"/>
    </source>
</evidence>
<evidence type="ECO:0000256" key="4">
    <source>
        <dbReference type="ARBA" id="ARBA00048898"/>
    </source>
</evidence>
<comment type="catalytic activity">
    <reaction evidence="3">
        <text>D-glyceraldehyde + ATP = D-glyceraldehyde 3-phosphate + ADP + H(+)</text>
        <dbReference type="Rhea" id="RHEA:13941"/>
        <dbReference type="ChEBI" id="CHEBI:15378"/>
        <dbReference type="ChEBI" id="CHEBI:17378"/>
        <dbReference type="ChEBI" id="CHEBI:30616"/>
        <dbReference type="ChEBI" id="CHEBI:59776"/>
        <dbReference type="ChEBI" id="CHEBI:456216"/>
        <dbReference type="EC" id="2.7.1.28"/>
    </reaction>
</comment>
<dbReference type="SUPFAM" id="SSF101473">
    <property type="entry name" value="DhaL-like"/>
    <property type="match status" value="1"/>
</dbReference>
<dbReference type="OrthoDB" id="1724672at2759"/>
<evidence type="ECO:0000256" key="1">
    <source>
        <dbReference type="ARBA" id="ARBA00022679"/>
    </source>
</evidence>
<evidence type="ECO:0000313" key="6">
    <source>
        <dbReference type="EMBL" id="RWS06457.1"/>
    </source>
</evidence>
<dbReference type="GO" id="GO:0004371">
    <property type="term" value="F:glycerone kinase activity"/>
    <property type="evidence" value="ECO:0007669"/>
    <property type="project" value="UniProtKB-EC"/>
</dbReference>
<dbReference type="GO" id="GO:0050354">
    <property type="term" value="F:triokinase activity"/>
    <property type="evidence" value="ECO:0007669"/>
    <property type="project" value="UniProtKB-EC"/>
</dbReference>